<dbReference type="AlphaFoldDB" id="A0A420Y329"/>
<dbReference type="PROSITE" id="PS50048">
    <property type="entry name" value="ZN2_CY6_FUNGAL_2"/>
    <property type="match status" value="1"/>
</dbReference>
<dbReference type="PANTHER" id="PTHR31845:SF21">
    <property type="entry name" value="REGULATORY PROTEIN LEU3"/>
    <property type="match status" value="1"/>
</dbReference>
<dbReference type="PANTHER" id="PTHR31845">
    <property type="entry name" value="FINGER DOMAIN PROTEIN, PUTATIVE-RELATED"/>
    <property type="match status" value="1"/>
</dbReference>
<feature type="domain" description="Zn(2)-C6 fungal-type" evidence="6">
    <location>
        <begin position="27"/>
        <end position="60"/>
    </location>
</feature>
<evidence type="ECO:0000256" key="5">
    <source>
        <dbReference type="ARBA" id="ARBA00023242"/>
    </source>
</evidence>
<accession>A0A420Y329</accession>
<organism evidence="7 8">
    <name type="scientific">Coniochaeta pulveracea</name>
    <dbReference type="NCBI Taxonomy" id="177199"/>
    <lineage>
        <taxon>Eukaryota</taxon>
        <taxon>Fungi</taxon>
        <taxon>Dikarya</taxon>
        <taxon>Ascomycota</taxon>
        <taxon>Pezizomycotina</taxon>
        <taxon>Sordariomycetes</taxon>
        <taxon>Sordariomycetidae</taxon>
        <taxon>Coniochaetales</taxon>
        <taxon>Coniochaetaceae</taxon>
        <taxon>Coniochaeta</taxon>
    </lineage>
</organism>
<dbReference type="GO" id="GO:0000976">
    <property type="term" value="F:transcription cis-regulatory region binding"/>
    <property type="evidence" value="ECO:0007669"/>
    <property type="project" value="TreeGrafter"/>
</dbReference>
<gene>
    <name evidence="7" type="ORF">DL546_005136</name>
</gene>
<keyword evidence="8" id="KW-1185">Reference proteome</keyword>
<evidence type="ECO:0000256" key="1">
    <source>
        <dbReference type="ARBA" id="ARBA00004123"/>
    </source>
</evidence>
<dbReference type="GO" id="GO:0000981">
    <property type="term" value="F:DNA-binding transcription factor activity, RNA polymerase II-specific"/>
    <property type="evidence" value="ECO:0007669"/>
    <property type="project" value="InterPro"/>
</dbReference>
<evidence type="ECO:0000256" key="4">
    <source>
        <dbReference type="ARBA" id="ARBA00023163"/>
    </source>
</evidence>
<dbReference type="InterPro" id="IPR051089">
    <property type="entry name" value="prtT"/>
</dbReference>
<protein>
    <recommendedName>
        <fullName evidence="6">Zn(2)-C6 fungal-type domain-containing protein</fullName>
    </recommendedName>
</protein>
<dbReference type="STRING" id="177199.A0A420Y329"/>
<evidence type="ECO:0000256" key="2">
    <source>
        <dbReference type="ARBA" id="ARBA00023015"/>
    </source>
</evidence>
<sequence>MASSASEPAPASAEESPAPTRIKRNTACVRCRDAKVRCNASLNPNQRCMRCSKLDLDCVIDKGHKRTSRRSKLEELAAELRNIKEVVGASSPGTAPVPSFPPPLRPDQLPNSHTRQPYVNPTIVPSYTSTAAITPTFAGAATVEPPPLTPNLSTLAAVSARISGQTAEPRALASRVFSGDDIDYYFEKYFQHYHPFLPIVRSRDPDLCYRCAPLLFWAIIVTACRRYPRDETTFKFLIASIPAEIWNALASVPIRPAVINALLILSTWPLPDMRFMTDPTYVYTGTALNACLYLGLHTGKGSFLEFGTPKYRLGSTDEEAIYTWSACNIVSQRVASYMGYPPVAPFTGKSLDKVLCGHNPFNMPRSYTIALQATKFANKLSKTMTATLEESSGISHHLVDQAEEEFLRLQHSLQSGVPDADDFTLRCVLLEVHILYWLPLPGSSDETLSRCLTKSFHTSEGLIRLALQLERNFSFLSHAPHFVFRSLLTAACVIMAFLRSPYAADGEEDKRMADLLVRDTVAALSACSVLEGDLCMRGPYLMESFWNMRKNMPRWDTRLLGTSNFTHRLGASIVYDCLGRWKRDVERIRENAGGAPPRPGEDQANVDTLPTATTVVNSELGLTDPLFQRMDWGSFMDDFEWNPSADWSRAAP</sequence>
<dbReference type="InterPro" id="IPR036864">
    <property type="entry name" value="Zn2-C6_fun-type_DNA-bd_sf"/>
</dbReference>
<proteinExistence type="predicted"/>
<dbReference type="GO" id="GO:0008270">
    <property type="term" value="F:zinc ion binding"/>
    <property type="evidence" value="ECO:0007669"/>
    <property type="project" value="InterPro"/>
</dbReference>
<evidence type="ECO:0000259" key="6">
    <source>
        <dbReference type="PROSITE" id="PS50048"/>
    </source>
</evidence>
<dbReference type="EMBL" id="QVQW01000059">
    <property type="protein sequence ID" value="RKU42269.1"/>
    <property type="molecule type" value="Genomic_DNA"/>
</dbReference>
<dbReference type="OrthoDB" id="2341546at2759"/>
<keyword evidence="2" id="KW-0805">Transcription regulation</keyword>
<comment type="subcellular location">
    <subcellularLocation>
        <location evidence="1">Nucleus</location>
    </subcellularLocation>
</comment>
<dbReference type="PROSITE" id="PS00463">
    <property type="entry name" value="ZN2_CY6_FUNGAL_1"/>
    <property type="match status" value="1"/>
</dbReference>
<keyword evidence="4" id="KW-0804">Transcription</keyword>
<evidence type="ECO:0000256" key="3">
    <source>
        <dbReference type="ARBA" id="ARBA00023125"/>
    </source>
</evidence>
<dbReference type="SMART" id="SM00066">
    <property type="entry name" value="GAL4"/>
    <property type="match status" value="1"/>
</dbReference>
<reference evidence="7 8" key="1">
    <citation type="submission" date="2018-08" db="EMBL/GenBank/DDBJ databases">
        <title>Draft genome of the lignicolous fungus Coniochaeta pulveracea.</title>
        <authorList>
            <person name="Borstlap C.J."/>
            <person name="De Witt R.N."/>
            <person name="Botha A."/>
            <person name="Volschenk H."/>
        </authorList>
    </citation>
    <scope>NUCLEOTIDE SEQUENCE [LARGE SCALE GENOMIC DNA]</scope>
    <source>
        <strain evidence="7 8">CAB683</strain>
    </source>
</reference>
<dbReference type="CDD" id="cd00067">
    <property type="entry name" value="GAL4"/>
    <property type="match status" value="1"/>
</dbReference>
<evidence type="ECO:0000313" key="8">
    <source>
        <dbReference type="Proteomes" id="UP000275385"/>
    </source>
</evidence>
<dbReference type="InterPro" id="IPR001138">
    <property type="entry name" value="Zn2Cys6_DnaBD"/>
</dbReference>
<keyword evidence="5" id="KW-0539">Nucleus</keyword>
<dbReference type="GO" id="GO:0005634">
    <property type="term" value="C:nucleus"/>
    <property type="evidence" value="ECO:0007669"/>
    <property type="project" value="UniProtKB-SubCell"/>
</dbReference>
<name>A0A420Y329_9PEZI</name>
<evidence type="ECO:0000313" key="7">
    <source>
        <dbReference type="EMBL" id="RKU42269.1"/>
    </source>
</evidence>
<dbReference type="SUPFAM" id="SSF57701">
    <property type="entry name" value="Zn2/Cys6 DNA-binding domain"/>
    <property type="match status" value="1"/>
</dbReference>
<dbReference type="Pfam" id="PF00172">
    <property type="entry name" value="Zn_clus"/>
    <property type="match status" value="1"/>
</dbReference>
<comment type="caution">
    <text evidence="7">The sequence shown here is derived from an EMBL/GenBank/DDBJ whole genome shotgun (WGS) entry which is preliminary data.</text>
</comment>
<dbReference type="Gene3D" id="4.10.240.10">
    <property type="entry name" value="Zn(2)-C6 fungal-type DNA-binding domain"/>
    <property type="match status" value="1"/>
</dbReference>
<dbReference type="CDD" id="cd12148">
    <property type="entry name" value="fungal_TF_MHR"/>
    <property type="match status" value="1"/>
</dbReference>
<dbReference type="Proteomes" id="UP000275385">
    <property type="component" value="Unassembled WGS sequence"/>
</dbReference>
<keyword evidence="3" id="KW-0238">DNA-binding</keyword>